<dbReference type="Proteomes" id="UP000603200">
    <property type="component" value="Unassembled WGS sequence"/>
</dbReference>
<comment type="caution">
    <text evidence="2">The sequence shown here is derived from an EMBL/GenBank/DDBJ whole genome shotgun (WGS) entry which is preliminary data.</text>
</comment>
<dbReference type="SUPFAM" id="SSF51011">
    <property type="entry name" value="Glycosyl hydrolase domain"/>
    <property type="match status" value="1"/>
</dbReference>
<dbReference type="Gene3D" id="3.20.20.80">
    <property type="entry name" value="Glycosidases"/>
    <property type="match status" value="1"/>
</dbReference>
<evidence type="ECO:0000313" key="3">
    <source>
        <dbReference type="Proteomes" id="UP000603200"/>
    </source>
</evidence>
<dbReference type="InterPro" id="IPR024561">
    <property type="entry name" value="Pullul_strch_C"/>
</dbReference>
<gene>
    <name evidence="2" type="ORF">Ahu01nite_099850</name>
</gene>
<organism evidence="2 3">
    <name type="scientific">Winogradskya humida</name>
    <dbReference type="NCBI Taxonomy" id="113566"/>
    <lineage>
        <taxon>Bacteria</taxon>
        <taxon>Bacillati</taxon>
        <taxon>Actinomycetota</taxon>
        <taxon>Actinomycetes</taxon>
        <taxon>Micromonosporales</taxon>
        <taxon>Micromonosporaceae</taxon>
        <taxon>Winogradskya</taxon>
    </lineage>
</organism>
<feature type="domain" description="Alpha-1,6-glucosidases pullulanase-type C-terminal" evidence="1">
    <location>
        <begin position="226"/>
        <end position="385"/>
    </location>
</feature>
<keyword evidence="3" id="KW-1185">Reference proteome</keyword>
<dbReference type="Gene3D" id="2.60.40.1180">
    <property type="entry name" value="Golgi alpha-mannosidase II"/>
    <property type="match status" value="1"/>
</dbReference>
<protein>
    <recommendedName>
        <fullName evidence="1">Alpha-1,6-glucosidases pullulanase-type C-terminal domain-containing protein</fullName>
    </recommendedName>
</protein>
<reference evidence="2 3" key="1">
    <citation type="submission" date="2021-01" db="EMBL/GenBank/DDBJ databases">
        <title>Whole genome shotgun sequence of Actinoplanes humidus NBRC 14915.</title>
        <authorList>
            <person name="Komaki H."/>
            <person name="Tamura T."/>
        </authorList>
    </citation>
    <scope>NUCLEOTIDE SEQUENCE [LARGE SCALE GENOMIC DNA]</scope>
    <source>
        <strain evidence="2 3">NBRC 14915</strain>
    </source>
</reference>
<dbReference type="PANTHER" id="PTHR43002">
    <property type="entry name" value="GLYCOGEN DEBRANCHING ENZYME"/>
    <property type="match status" value="1"/>
</dbReference>
<accession>A0ABQ4A7Q6</accession>
<dbReference type="Pfam" id="PF11852">
    <property type="entry name" value="Pullul_strch_C"/>
    <property type="match status" value="1"/>
</dbReference>
<sequence>MLDVKAALNPLPGSHFLYGEGWDYGVVANNARFVQATQANLAGTGIGTFNDRLRDAVRGGSVFDDNPRVQGFGNGLFTNPNGDPVNGDAAAQKARLLAAMDLVKLGLTGNLRDYTFRSTAGGTVKGSDLMYDGRPAGYTAQPGEAVTYVDAHDNLALFDANAYKLPAGTTPADRARSQSLALGVTALSQGAGFVQAGSDLLRSKSFDGNSYDSGDWFNAIHWDCRTGNGFGRGLPPGADNQTTWPYARPLLADPALVPGCRTMTATTTQYQQFLRIKKSSRLFALGSAAEVQKRVTFPLSGTTAEVPGVILQRLDGSGLRATPSLTVIYNATPRTQRQSIAALAGTKQKLHDAQAGGADPIVKRAAFDRNGTFTVPAYTIAVFVQQ</sequence>
<dbReference type="InterPro" id="IPR017853">
    <property type="entry name" value="GH"/>
</dbReference>
<evidence type="ECO:0000313" key="2">
    <source>
        <dbReference type="EMBL" id="GIE26883.1"/>
    </source>
</evidence>
<dbReference type="SUPFAM" id="SSF51445">
    <property type="entry name" value="(Trans)glycosidases"/>
    <property type="match status" value="1"/>
</dbReference>
<name>A0ABQ4A7Q6_9ACTN</name>
<proteinExistence type="predicted"/>
<dbReference type="EMBL" id="BOMN01000156">
    <property type="protein sequence ID" value="GIE26883.1"/>
    <property type="molecule type" value="Genomic_DNA"/>
</dbReference>
<evidence type="ECO:0000259" key="1">
    <source>
        <dbReference type="Pfam" id="PF11852"/>
    </source>
</evidence>
<dbReference type="InterPro" id="IPR013780">
    <property type="entry name" value="Glyco_hydro_b"/>
</dbReference>